<dbReference type="PANTHER" id="PTHR12277">
    <property type="entry name" value="ALPHA/BETA HYDROLASE DOMAIN-CONTAINING PROTEIN"/>
    <property type="match status" value="1"/>
</dbReference>
<feature type="transmembrane region" description="Helical" evidence="1">
    <location>
        <begin position="204"/>
        <end position="223"/>
    </location>
</feature>
<comment type="caution">
    <text evidence="2">The sequence shown here is derived from an EMBL/GenBank/DDBJ whole genome shotgun (WGS) entry which is preliminary data.</text>
</comment>
<accession>A0AAE0EN15</accession>
<keyword evidence="3" id="KW-1185">Reference proteome</keyword>
<keyword evidence="1" id="KW-0472">Membrane</keyword>
<sequence length="321" mass="36398">MGKQAWSWEEFVPNLFHPQMCDSDVAYERVLDRLHLMRLGTFCLDVNECGYEVKNMLCICAFPVGTVGNATPKHFAPEDVHRLLEDNRHVDIVSYSHGNAESVHSLKSMRDFVTIHMKCIFVSYEWQGYGTDHKLKPRFHAQSTRCQALLRFLKRTRFDLSGLQCNVIPVGYSLGCAIVLDAVKKIRNVRVPDRRHKCNNNFKAIVLFAPFLSAFSMLIRSTILSDLSTHMFSPMNNANAIKDVGTNLFVAHGTLDEVIPIQHSHELVRIYKSAVANSAYASELCVIEKGNHVSLFSNPHKHYLSDKLCKFLSRVNATITA</sequence>
<proteinExistence type="predicted"/>
<dbReference type="Proteomes" id="UP001190700">
    <property type="component" value="Unassembled WGS sequence"/>
</dbReference>
<dbReference type="Gene3D" id="3.40.50.1820">
    <property type="entry name" value="alpha/beta hydrolase"/>
    <property type="match status" value="1"/>
</dbReference>
<protein>
    <submittedName>
        <fullName evidence="2">Uncharacterized protein</fullName>
    </submittedName>
</protein>
<keyword evidence="1" id="KW-1133">Transmembrane helix</keyword>
<evidence type="ECO:0000313" key="3">
    <source>
        <dbReference type="Proteomes" id="UP001190700"/>
    </source>
</evidence>
<gene>
    <name evidence="2" type="ORF">CYMTET_55099</name>
</gene>
<dbReference type="AlphaFoldDB" id="A0AAE0EN15"/>
<dbReference type="PANTHER" id="PTHR12277:SF81">
    <property type="entry name" value="PROTEIN ABHD13"/>
    <property type="match status" value="1"/>
</dbReference>
<organism evidence="2 3">
    <name type="scientific">Cymbomonas tetramitiformis</name>
    <dbReference type="NCBI Taxonomy" id="36881"/>
    <lineage>
        <taxon>Eukaryota</taxon>
        <taxon>Viridiplantae</taxon>
        <taxon>Chlorophyta</taxon>
        <taxon>Pyramimonadophyceae</taxon>
        <taxon>Pyramimonadales</taxon>
        <taxon>Pyramimonadaceae</taxon>
        <taxon>Cymbomonas</taxon>
    </lineage>
</organism>
<feature type="transmembrane region" description="Helical" evidence="1">
    <location>
        <begin position="166"/>
        <end position="183"/>
    </location>
</feature>
<reference evidence="2 3" key="1">
    <citation type="journal article" date="2015" name="Genome Biol. Evol.">
        <title>Comparative Genomics of a Bacterivorous Green Alga Reveals Evolutionary Causalities and Consequences of Phago-Mixotrophic Mode of Nutrition.</title>
        <authorList>
            <person name="Burns J.A."/>
            <person name="Paasch A."/>
            <person name="Narechania A."/>
            <person name="Kim E."/>
        </authorList>
    </citation>
    <scope>NUCLEOTIDE SEQUENCE [LARGE SCALE GENOMIC DNA]</scope>
    <source>
        <strain evidence="2 3">PLY_AMNH</strain>
    </source>
</reference>
<evidence type="ECO:0000313" key="2">
    <source>
        <dbReference type="EMBL" id="KAK3234548.1"/>
    </source>
</evidence>
<keyword evidence="1" id="KW-0812">Transmembrane</keyword>
<dbReference type="EMBL" id="LGRX02035483">
    <property type="protein sequence ID" value="KAK3234548.1"/>
    <property type="molecule type" value="Genomic_DNA"/>
</dbReference>
<name>A0AAE0EN15_9CHLO</name>
<evidence type="ECO:0000256" key="1">
    <source>
        <dbReference type="SAM" id="Phobius"/>
    </source>
</evidence>
<dbReference type="SUPFAM" id="SSF53474">
    <property type="entry name" value="alpha/beta-Hydrolases"/>
    <property type="match status" value="1"/>
</dbReference>
<dbReference type="InterPro" id="IPR029058">
    <property type="entry name" value="AB_hydrolase_fold"/>
</dbReference>